<evidence type="ECO:0000256" key="3">
    <source>
        <dbReference type="RuleBase" id="RU000590"/>
    </source>
</evidence>
<dbReference type="InterPro" id="IPR029149">
    <property type="entry name" value="Creatin/AminoP/Spt16_N"/>
</dbReference>
<dbReference type="SUPFAM" id="SSF55920">
    <property type="entry name" value="Creatinase/aminopeptidase"/>
    <property type="match status" value="1"/>
</dbReference>
<gene>
    <name evidence="6" type="ORF">NADRNF5_0147</name>
</gene>
<dbReference type="GO" id="GO:0016787">
    <property type="term" value="F:hydrolase activity"/>
    <property type="evidence" value="ECO:0007669"/>
    <property type="project" value="UniProtKB-KW"/>
</dbReference>
<evidence type="ECO:0000313" key="7">
    <source>
        <dbReference type="Proteomes" id="UP000032408"/>
    </source>
</evidence>
<organism evidence="6 7">
    <name type="scientific">Nitrosopumilus adriaticus</name>
    <dbReference type="NCBI Taxonomy" id="1580092"/>
    <lineage>
        <taxon>Archaea</taxon>
        <taxon>Nitrososphaerota</taxon>
        <taxon>Nitrososphaeria</taxon>
        <taxon>Nitrosopumilales</taxon>
        <taxon>Nitrosopumilaceae</taxon>
        <taxon>Nitrosopumilus</taxon>
    </lineage>
</organism>
<dbReference type="KEGG" id="nin:NADRNF5_0147"/>
<dbReference type="Gene3D" id="3.90.230.10">
    <property type="entry name" value="Creatinase/methionine aminopeptidase superfamily"/>
    <property type="match status" value="1"/>
</dbReference>
<proteinExistence type="inferred from homology"/>
<dbReference type="RefSeq" id="WP_048114698.1">
    <property type="nucleotide sequence ID" value="NZ_CP011070.1"/>
</dbReference>
<dbReference type="STRING" id="1580092.NADRNF5_0147"/>
<protein>
    <submittedName>
        <fullName evidence="6">Peptidase M24</fullName>
    </submittedName>
</protein>
<evidence type="ECO:0000256" key="1">
    <source>
        <dbReference type="ARBA" id="ARBA00022723"/>
    </source>
</evidence>
<reference evidence="7" key="1">
    <citation type="submission" date="2015-03" db="EMBL/GenBank/DDBJ databases">
        <title>Characterization of two novel Thaumarchaeota isolated from the Northern Adriatic Sea.</title>
        <authorList>
            <person name="Bayer B."/>
            <person name="Vojvoda J."/>
            <person name="Offre P."/>
            <person name="Srivastava A."/>
            <person name="Elisabeth N."/>
            <person name="Garcia J.A.L."/>
            <person name="Schleper C."/>
            <person name="Herndl G.J."/>
        </authorList>
    </citation>
    <scope>NUCLEOTIDE SEQUENCE [LARGE SCALE GENOMIC DNA]</scope>
    <source>
        <strain evidence="7">NF5</strain>
    </source>
</reference>
<keyword evidence="7" id="KW-1185">Reference proteome</keyword>
<dbReference type="PANTHER" id="PTHR46112">
    <property type="entry name" value="AMINOPEPTIDASE"/>
    <property type="match status" value="1"/>
</dbReference>
<dbReference type="AlphaFoldDB" id="A0A0D5BZI1"/>
<name>A0A0D5BZI1_9ARCH</name>
<sequence>MKERRKNLLKFAQKIDCDTLVTFEPENLFYMTGFWGEAIGLLEKNGKTTIIAPELEIGRAREESEDCDVITAERGTGLISSLIHKIKKNQVCTDCQNYSVMMSLKKSIPKIKPTLEPFYNSRIIKDEKEIKILKKASKIIDEMFNICSKKMKVGQKESELQTILMTYAMEQEMFDTGYKSTLNPLIIAGGPNGALPHAQVTQRKFKKGDLVVTDLTLRYKGYVSDATRTFALGKISQQANEAYEIVKESQKLGLKAVRPNVDCKDVDLACRKYIENKNYGKYFIHSTGHGIGLEVHELPTISYRSETKLEKNMAITVEPGIYIENKFGIRIEDSLIVKEKPLVMHKFTKDLVQI</sequence>
<dbReference type="Proteomes" id="UP000032408">
    <property type="component" value="Chromosome"/>
</dbReference>
<evidence type="ECO:0000259" key="4">
    <source>
        <dbReference type="Pfam" id="PF00557"/>
    </source>
</evidence>
<dbReference type="GO" id="GO:0046872">
    <property type="term" value="F:metal ion binding"/>
    <property type="evidence" value="ECO:0007669"/>
    <property type="project" value="UniProtKB-KW"/>
</dbReference>
<comment type="similarity">
    <text evidence="3">Belongs to the peptidase M24B family.</text>
</comment>
<dbReference type="OrthoDB" id="1346at2157"/>
<dbReference type="HOGENOM" id="CLU_017266_4_0_2"/>
<dbReference type="SUPFAM" id="SSF53092">
    <property type="entry name" value="Creatinase/prolidase N-terminal domain"/>
    <property type="match status" value="1"/>
</dbReference>
<feature type="domain" description="Peptidase M24" evidence="4">
    <location>
        <begin position="132"/>
        <end position="339"/>
    </location>
</feature>
<dbReference type="Pfam" id="PF00557">
    <property type="entry name" value="Peptidase_M24"/>
    <property type="match status" value="1"/>
</dbReference>
<feature type="domain" description="Creatinase N-terminal" evidence="5">
    <location>
        <begin position="4"/>
        <end position="123"/>
    </location>
</feature>
<dbReference type="Gene3D" id="3.40.350.10">
    <property type="entry name" value="Creatinase/prolidase N-terminal domain"/>
    <property type="match status" value="1"/>
</dbReference>
<accession>A0A0D5BZI1</accession>
<dbReference type="GeneID" id="24819404"/>
<dbReference type="InterPro" id="IPR001131">
    <property type="entry name" value="Peptidase_M24B_aminopep-P_CS"/>
</dbReference>
<dbReference type="InterPro" id="IPR000587">
    <property type="entry name" value="Creatinase_N"/>
</dbReference>
<dbReference type="PROSITE" id="PS00491">
    <property type="entry name" value="PROLINE_PEPTIDASE"/>
    <property type="match status" value="1"/>
</dbReference>
<dbReference type="EMBL" id="CP011070">
    <property type="protein sequence ID" value="AJW69846.1"/>
    <property type="molecule type" value="Genomic_DNA"/>
</dbReference>
<dbReference type="PANTHER" id="PTHR46112:SF9">
    <property type="entry name" value="XAA-PRO AMINOPEPTIDASE"/>
    <property type="match status" value="1"/>
</dbReference>
<evidence type="ECO:0000313" key="6">
    <source>
        <dbReference type="EMBL" id="AJW69846.1"/>
    </source>
</evidence>
<dbReference type="CDD" id="cd01092">
    <property type="entry name" value="APP-like"/>
    <property type="match status" value="1"/>
</dbReference>
<reference evidence="6 7" key="2">
    <citation type="journal article" date="2016" name="ISME J.">
        <title>Physiological and genomic characterization of two novel marine thaumarchaeal strains indicates niche differentiation.</title>
        <authorList>
            <person name="Bayer B."/>
            <person name="Vojvoda J."/>
            <person name="Offre P."/>
            <person name="Alves R.J."/>
            <person name="Elisabeth N.H."/>
            <person name="Garcia J.A."/>
            <person name="Volland J.M."/>
            <person name="Srivastava A."/>
            <person name="Schleper C."/>
            <person name="Herndl G.J."/>
        </authorList>
    </citation>
    <scope>NUCLEOTIDE SEQUENCE [LARGE SCALE GENOMIC DNA]</scope>
    <source>
        <strain evidence="6 7">NF5</strain>
    </source>
</reference>
<keyword evidence="1 3" id="KW-0479">Metal-binding</keyword>
<dbReference type="InterPro" id="IPR050659">
    <property type="entry name" value="Peptidase_M24B"/>
</dbReference>
<dbReference type="InterPro" id="IPR036005">
    <property type="entry name" value="Creatinase/aminopeptidase-like"/>
</dbReference>
<dbReference type="Pfam" id="PF01321">
    <property type="entry name" value="Creatinase_N"/>
    <property type="match status" value="1"/>
</dbReference>
<evidence type="ECO:0000256" key="2">
    <source>
        <dbReference type="ARBA" id="ARBA00022801"/>
    </source>
</evidence>
<evidence type="ECO:0000259" key="5">
    <source>
        <dbReference type="Pfam" id="PF01321"/>
    </source>
</evidence>
<keyword evidence="2" id="KW-0378">Hydrolase</keyword>
<dbReference type="InterPro" id="IPR000994">
    <property type="entry name" value="Pept_M24"/>
</dbReference>